<evidence type="ECO:0000313" key="6">
    <source>
        <dbReference type="EMBL" id="HDD53305.1"/>
    </source>
</evidence>
<gene>
    <name evidence="6" type="ORF">ENF32_04490</name>
</gene>
<dbReference type="InterPro" id="IPR028081">
    <property type="entry name" value="Leu-bd"/>
</dbReference>
<evidence type="ECO:0000256" key="3">
    <source>
        <dbReference type="ARBA" id="ARBA00022729"/>
    </source>
</evidence>
<comment type="caution">
    <text evidence="6">The sequence shown here is derived from an EMBL/GenBank/DDBJ whole genome shotgun (WGS) entry which is preliminary data.</text>
</comment>
<dbReference type="GO" id="GO:0006865">
    <property type="term" value="P:amino acid transport"/>
    <property type="evidence" value="ECO:0007669"/>
    <property type="project" value="UniProtKB-KW"/>
</dbReference>
<dbReference type="InterPro" id="IPR028082">
    <property type="entry name" value="Peripla_BP_I"/>
</dbReference>
<keyword evidence="3" id="KW-0732">Signal</keyword>
<dbReference type="PANTHER" id="PTHR30483:SF38">
    <property type="entry name" value="BLR7848 PROTEIN"/>
    <property type="match status" value="1"/>
</dbReference>
<dbReference type="Pfam" id="PF13458">
    <property type="entry name" value="Peripla_BP_6"/>
    <property type="match status" value="1"/>
</dbReference>
<dbReference type="PRINTS" id="PR00337">
    <property type="entry name" value="LEUILEVALBP"/>
</dbReference>
<organism evidence="6">
    <name type="scientific">Thermosulfidibacter takaii</name>
    <dbReference type="NCBI Taxonomy" id="412593"/>
    <lineage>
        <taxon>Bacteria</taxon>
        <taxon>Pseudomonadati</taxon>
        <taxon>Thermosulfidibacterota</taxon>
        <taxon>Thermosulfidibacteria</taxon>
        <taxon>Thermosulfidibacterales</taxon>
        <taxon>Thermosulfidibacteraceae</taxon>
    </lineage>
</organism>
<feature type="domain" description="Leucine-binding protein" evidence="5">
    <location>
        <begin position="29"/>
        <end position="355"/>
    </location>
</feature>
<keyword evidence="2" id="KW-0813">Transport</keyword>
<dbReference type="Proteomes" id="UP000885690">
    <property type="component" value="Unassembled WGS sequence"/>
</dbReference>
<keyword evidence="4" id="KW-0029">Amino-acid transport</keyword>
<name>A0A7C0Y8A9_9BACT</name>
<accession>A0A7C0Y8A9</accession>
<evidence type="ECO:0000256" key="4">
    <source>
        <dbReference type="ARBA" id="ARBA00022970"/>
    </source>
</evidence>
<dbReference type="SUPFAM" id="SSF53822">
    <property type="entry name" value="Periplasmic binding protein-like I"/>
    <property type="match status" value="1"/>
</dbReference>
<evidence type="ECO:0000256" key="1">
    <source>
        <dbReference type="ARBA" id="ARBA00010062"/>
    </source>
</evidence>
<evidence type="ECO:0000259" key="5">
    <source>
        <dbReference type="Pfam" id="PF13458"/>
    </source>
</evidence>
<comment type="similarity">
    <text evidence="1">Belongs to the leucine-binding protein family.</text>
</comment>
<feature type="non-terminal residue" evidence="6">
    <location>
        <position position="369"/>
    </location>
</feature>
<sequence length="369" mass="39979">MKRIVVALLALIIGATWCWKVVEAKEKVYRIGAIFAVTGPAAWLGDPEKKAVDLLEERINKKGGINGTELEVVVMDTHGDPQTAVLKARELVTKKGVMALVGPSRTPTSAAIMKALQLERKTARFKVPLVSCAAGRILTNPVKPWVFTTPQTNALAAEKIIEYLSGRRIKRVGVLYVSNGFGEDGYKNLKTLASKHGVEIVGAETYGGKDRDMTAQLTKLAAQRPGAIINWSVGPTSVIVTKNFKQLGLDRKGILLIMTHGQGNIKYVELCGDAAEGVILPAGKILVAQELPNTDPQKRVLMEFKEMYEKTYKEPVSTFAGHAYDALMLVVEALEKGKVKPGDGAALREALETKTAGFVGIDGVFHYSP</sequence>
<dbReference type="InterPro" id="IPR000709">
    <property type="entry name" value="Leu_Ile_Val-bd"/>
</dbReference>
<dbReference type="EMBL" id="DQWS01000168">
    <property type="protein sequence ID" value="HDD53305.1"/>
    <property type="molecule type" value="Genomic_DNA"/>
</dbReference>
<dbReference type="AlphaFoldDB" id="A0A7C0Y8A9"/>
<dbReference type="Gene3D" id="3.40.50.2300">
    <property type="match status" value="2"/>
</dbReference>
<evidence type="ECO:0000256" key="2">
    <source>
        <dbReference type="ARBA" id="ARBA00022448"/>
    </source>
</evidence>
<reference evidence="6" key="1">
    <citation type="journal article" date="2020" name="mSystems">
        <title>Genome- and Community-Level Interaction Insights into Carbon Utilization and Element Cycling Functions of Hydrothermarchaeota in Hydrothermal Sediment.</title>
        <authorList>
            <person name="Zhou Z."/>
            <person name="Liu Y."/>
            <person name="Xu W."/>
            <person name="Pan J."/>
            <person name="Luo Z.H."/>
            <person name="Li M."/>
        </authorList>
    </citation>
    <scope>NUCLEOTIDE SEQUENCE [LARGE SCALE GENOMIC DNA]</scope>
    <source>
        <strain evidence="6">HyVt-115</strain>
    </source>
</reference>
<proteinExistence type="inferred from homology"/>
<protein>
    <submittedName>
        <fullName evidence="6">ABC transporter substrate-binding protein</fullName>
    </submittedName>
</protein>
<dbReference type="InterPro" id="IPR051010">
    <property type="entry name" value="BCAA_transport"/>
</dbReference>
<dbReference type="CDD" id="cd06333">
    <property type="entry name" value="PBP1_ABC_RPA1789-like"/>
    <property type="match status" value="1"/>
</dbReference>
<dbReference type="PANTHER" id="PTHR30483">
    <property type="entry name" value="LEUCINE-SPECIFIC-BINDING PROTEIN"/>
    <property type="match status" value="1"/>
</dbReference>